<organism evidence="2 3">
    <name type="scientific">Lottia gigantea</name>
    <name type="common">Giant owl limpet</name>
    <dbReference type="NCBI Taxonomy" id="225164"/>
    <lineage>
        <taxon>Eukaryota</taxon>
        <taxon>Metazoa</taxon>
        <taxon>Spiralia</taxon>
        <taxon>Lophotrochozoa</taxon>
        <taxon>Mollusca</taxon>
        <taxon>Gastropoda</taxon>
        <taxon>Patellogastropoda</taxon>
        <taxon>Lottioidea</taxon>
        <taxon>Lottiidae</taxon>
        <taxon>Lottia</taxon>
    </lineage>
</organism>
<sequence length="225" mass="24644">MISSLRFVWIFSLLIHTGDGFIVGQVTCDNIMEFYADGVLIESSSDWTQVSTVTLPDTTTVLGFFCRDQGVVAGIKGFFSNGIKTDGTWRCIADDIHGWEDPDFDDSAWPLAILPAPTVWGTRPLSLFGQADWIWTAGGVHDSRVYCRKTIPKDQRCTSMLTSLTLLTKIVNESLANVLLGISGGFTDVNTAVQSAANTALAGSIITLEQIDRDLLLILKELYDD</sequence>
<dbReference type="OrthoDB" id="5945683at2759"/>
<reference evidence="2 3" key="1">
    <citation type="journal article" date="2013" name="Nature">
        <title>Insights into bilaterian evolution from three spiralian genomes.</title>
        <authorList>
            <person name="Simakov O."/>
            <person name="Marletaz F."/>
            <person name="Cho S.J."/>
            <person name="Edsinger-Gonzales E."/>
            <person name="Havlak P."/>
            <person name="Hellsten U."/>
            <person name="Kuo D.H."/>
            <person name="Larsson T."/>
            <person name="Lv J."/>
            <person name="Arendt D."/>
            <person name="Savage R."/>
            <person name="Osoegawa K."/>
            <person name="de Jong P."/>
            <person name="Grimwood J."/>
            <person name="Chapman J.A."/>
            <person name="Shapiro H."/>
            <person name="Aerts A."/>
            <person name="Otillar R.P."/>
            <person name="Terry A.Y."/>
            <person name="Boore J.L."/>
            <person name="Grigoriev I.V."/>
            <person name="Lindberg D.R."/>
            <person name="Seaver E.C."/>
            <person name="Weisblat D.A."/>
            <person name="Putnam N.H."/>
            <person name="Rokhsar D.S."/>
        </authorList>
    </citation>
    <scope>NUCLEOTIDE SEQUENCE [LARGE SCALE GENOMIC DNA]</scope>
</reference>
<dbReference type="CTD" id="20250704"/>
<dbReference type="KEGG" id="lgi:LOTGIDRAFT_238267"/>
<keyword evidence="1" id="KW-0732">Signal</keyword>
<evidence type="ECO:0000313" key="2">
    <source>
        <dbReference type="EMBL" id="ESP01527.1"/>
    </source>
</evidence>
<dbReference type="Proteomes" id="UP000030746">
    <property type="component" value="Unassembled WGS sequence"/>
</dbReference>
<protein>
    <submittedName>
        <fullName evidence="2">Uncharacterized protein</fullName>
    </submittedName>
</protein>
<accession>V4B617</accession>
<evidence type="ECO:0000313" key="3">
    <source>
        <dbReference type="Proteomes" id="UP000030746"/>
    </source>
</evidence>
<name>V4B617_LOTGI</name>
<dbReference type="Gene3D" id="2.60.120.260">
    <property type="entry name" value="Galactose-binding domain-like"/>
    <property type="match status" value="1"/>
</dbReference>
<dbReference type="HOGENOM" id="CLU_1201008_0_0_1"/>
<feature type="chain" id="PRO_5004719332" evidence="1">
    <location>
        <begin position="21"/>
        <end position="225"/>
    </location>
</feature>
<gene>
    <name evidence="2" type="ORF">LOTGIDRAFT_238267</name>
</gene>
<dbReference type="AlphaFoldDB" id="V4B617"/>
<feature type="signal peptide" evidence="1">
    <location>
        <begin position="1"/>
        <end position="20"/>
    </location>
</feature>
<dbReference type="GeneID" id="20250704"/>
<proteinExistence type="predicted"/>
<dbReference type="EMBL" id="KB200484">
    <property type="protein sequence ID" value="ESP01527.1"/>
    <property type="molecule type" value="Genomic_DNA"/>
</dbReference>
<keyword evidence="3" id="KW-1185">Reference proteome</keyword>
<dbReference type="RefSeq" id="XP_009047771.1">
    <property type="nucleotide sequence ID" value="XM_009049523.1"/>
</dbReference>
<evidence type="ECO:0000256" key="1">
    <source>
        <dbReference type="SAM" id="SignalP"/>
    </source>
</evidence>